<keyword evidence="8" id="KW-1185">Reference proteome</keyword>
<dbReference type="Pfam" id="PF13205">
    <property type="entry name" value="Big_5"/>
    <property type="match status" value="1"/>
</dbReference>
<dbReference type="NCBIfam" id="NF033679">
    <property type="entry name" value="DNRLRE_dom"/>
    <property type="match status" value="2"/>
</dbReference>
<evidence type="ECO:0000256" key="5">
    <source>
        <dbReference type="SAM" id="MobiDB-lite"/>
    </source>
</evidence>
<keyword evidence="3" id="KW-0732">Signal</keyword>
<dbReference type="Gene3D" id="2.60.120.200">
    <property type="match status" value="2"/>
</dbReference>
<dbReference type="InterPro" id="IPR006558">
    <property type="entry name" value="LamG-like"/>
</dbReference>
<dbReference type="InterPro" id="IPR055372">
    <property type="entry name" value="CBM96"/>
</dbReference>
<accession>A0ABW7YSM0</accession>
<dbReference type="Pfam" id="PF13385">
    <property type="entry name" value="Laminin_G_3"/>
    <property type="match status" value="1"/>
</dbReference>
<evidence type="ECO:0000313" key="7">
    <source>
        <dbReference type="EMBL" id="MFI6498907.1"/>
    </source>
</evidence>
<sequence>MQLPAGLSFGKDAAGQPVIMGKDGKTLTEVRPTLLQDAASADPNAPMDAGKVGKAAVSLDGDGKTLVFTPDAAFLADPAVAYPVTMSAAASDWWEGHTGQWSLGGMDTFVNDKDYPDSWDNFTLDRILVGKSNSGTVRWRGYLQFPDIPAEFSGSKVQNADLILWNYLSNTCGEYVGSGITARRIIADWDETTLHWNSQPSVTPQGQDTEFGAYSTDCSGSMNYAWDLFHSLNGIVQAWVDGAPNYGIQLTAGSESDTTNWRRYRSEDAGGCTTSPLEGCKGTLHPPILTVDFEPPVSEFSFFEEAENPSAMSVDQLIANAKDPLTSPAVPAPATETEGDALDNASPWTYAADMTAIQPPPGATAEEIAAADRADGLLPGFPGGVTPTPVPEPTPVESAPTVTLTEPEKDATGVNPNVHLLATFSEAVTEAQIVLKDSSGAVVPGSVDMGPSNAIIRHTPNAALGPDTTYTATVTGAKDNAGNVMTPYSWSFTTGAGTPATGPIAHWTFDEGAGSAAGDSSPNGHDATLGNTSAWVTGKLGQAISNTAVSPVSTTAAQSLQSARAAAAQAAAKQEKRVEVGAETSEKSITYALPDGKTFISEVSAGPVRVRKDGRWIPIDTGLSVVEGTLRPKAVSAGLDIKLSNGGNGFLATIASGRGQMYALRWPTVLPKPVVSRNTATYQDAAGNGADLVLAVLPTGVRHDVVVRERPTSPIEIRMGVETAGLTFTREDAGRLLLKDSTGKPVAFMPEPIMWDGSKKGRALLAKRGKVSTEVVTHGGISELVLKPDHAFLTDSATVLPARVEATGPLPLSDDVGLWSLDTADMPAYPGAEVMIAGVQSGREKNRTYLRFDTTGLAGQTVTDAKLSVLNINSSACGVAVSDGIQVRRVTAAWSADNLHWANKPAATTEDAAVNKIGHGQSCSGGEARLEWPATGIAQDWAAGAANHGLVLQSPTETNVNWRYLTSSENTQFTDAVPRLTITTAAVSTPSVSAVTISPAETVNGTTVTSSLTPRLAATVADTIGGTLTGEFEVEHDPTAAGQGTGQIWTGTSPATASGGQAAVDVPGGKLVDGWKVRWRARAVNTGSSTASPWSDWQLVTVDPSNGPVPLAYTGGPVLRTDQSFSISAWARWSNSDTSQILVEQRGTSQSPFQLANDPVRGLSFTLTDSDGTTASREGAVTDVKPPAGEWFHVVAVYDADQRRATLYLNGAEKKAQNITFNSWNSPGFMTLGTNMNGDLDDTRIYQRALTAAEITSIHAGTSALRQPAVAADEPWQPEGMSFDTCREDNKSWLWRREENRPEGWYQNRFSWCYWSYVPMGWTHTDRNGRKVADELVSARLSVVGETTSMSRAFKIKVRLDDFKHIKKPPLPRIDQMDVMGISVESRGSDRLGRPVNNAPGVGNSCQASNAKKSDHATWALWESGYQAEFQFTSPQGATSDVERIHQCKLSFTMSFEDEEAEVGPSPLVKCDTASYITHFGFKDGGCVYKGITSSIVAQEGAEYNAQFGHFHFIRLYPQVTIPEWHLDKEFKGLTKDGDKTPGLLQRSGYEGIEQLNRKAARKECKRKWGPNYSKEYGQPDPDGIVDQEGIQGDCDEYPFNATLNGVHYQQMEGVRNYSVAVINGPENLKWGALMNRWFSRERVLDGDRFFVRLKY</sequence>
<evidence type="ECO:0000256" key="2">
    <source>
        <dbReference type="ARBA" id="ARBA00022525"/>
    </source>
</evidence>
<evidence type="ECO:0000313" key="8">
    <source>
        <dbReference type="Proteomes" id="UP001612741"/>
    </source>
</evidence>
<dbReference type="RefSeq" id="WP_397082140.1">
    <property type="nucleotide sequence ID" value="NZ_JBITGY010000004.1"/>
</dbReference>
<dbReference type="InterPro" id="IPR013320">
    <property type="entry name" value="ConA-like_dom_sf"/>
</dbReference>
<keyword evidence="2" id="KW-0964">Secreted</keyword>
<feature type="domain" description="LamG-like jellyroll fold" evidence="6">
    <location>
        <begin position="1123"/>
        <end position="1253"/>
    </location>
</feature>
<comment type="subcellular location">
    <subcellularLocation>
        <location evidence="1">Secreted</location>
    </subcellularLocation>
</comment>
<dbReference type="Gene3D" id="2.60.40.1220">
    <property type="match status" value="1"/>
</dbReference>
<reference evidence="7 8" key="1">
    <citation type="submission" date="2024-10" db="EMBL/GenBank/DDBJ databases">
        <title>The Natural Products Discovery Center: Release of the First 8490 Sequenced Strains for Exploring Actinobacteria Biosynthetic Diversity.</title>
        <authorList>
            <person name="Kalkreuter E."/>
            <person name="Kautsar S.A."/>
            <person name="Yang D."/>
            <person name="Bader C.D."/>
            <person name="Teijaro C.N."/>
            <person name="Fluegel L."/>
            <person name="Davis C.M."/>
            <person name="Simpson J.R."/>
            <person name="Lauterbach L."/>
            <person name="Steele A.D."/>
            <person name="Gui C."/>
            <person name="Meng S."/>
            <person name="Li G."/>
            <person name="Viehrig K."/>
            <person name="Ye F."/>
            <person name="Su P."/>
            <person name="Kiefer A.F."/>
            <person name="Nichols A."/>
            <person name="Cepeda A.J."/>
            <person name="Yan W."/>
            <person name="Fan B."/>
            <person name="Jiang Y."/>
            <person name="Adhikari A."/>
            <person name="Zheng C.-J."/>
            <person name="Schuster L."/>
            <person name="Cowan T.M."/>
            <person name="Smanski M.J."/>
            <person name="Chevrette M.G."/>
            <person name="De Carvalho L.P.S."/>
            <person name="Shen B."/>
        </authorList>
    </citation>
    <scope>NUCLEOTIDE SEQUENCE [LARGE SCALE GENOMIC DNA]</scope>
    <source>
        <strain evidence="7 8">NPDC050545</strain>
    </source>
</reference>
<dbReference type="SMART" id="SM00560">
    <property type="entry name" value="LamGL"/>
    <property type="match status" value="1"/>
</dbReference>
<dbReference type="SUPFAM" id="SSF49899">
    <property type="entry name" value="Concanavalin A-like lectins/glucanases"/>
    <property type="match status" value="1"/>
</dbReference>
<proteinExistence type="predicted"/>
<dbReference type="Pfam" id="PF24517">
    <property type="entry name" value="CBM96"/>
    <property type="match status" value="2"/>
</dbReference>
<evidence type="ECO:0000256" key="1">
    <source>
        <dbReference type="ARBA" id="ARBA00004613"/>
    </source>
</evidence>
<dbReference type="EMBL" id="JBITGY010000004">
    <property type="protein sequence ID" value="MFI6498907.1"/>
    <property type="molecule type" value="Genomic_DNA"/>
</dbReference>
<keyword evidence="4" id="KW-1015">Disulfide bond</keyword>
<dbReference type="InterPro" id="IPR032812">
    <property type="entry name" value="SbsA_Ig"/>
</dbReference>
<feature type="region of interest" description="Disordered" evidence="5">
    <location>
        <begin position="1389"/>
        <end position="1409"/>
    </location>
</feature>
<evidence type="ECO:0000256" key="3">
    <source>
        <dbReference type="ARBA" id="ARBA00022729"/>
    </source>
</evidence>
<dbReference type="Proteomes" id="UP001612741">
    <property type="component" value="Unassembled WGS sequence"/>
</dbReference>
<evidence type="ECO:0000259" key="6">
    <source>
        <dbReference type="SMART" id="SM00560"/>
    </source>
</evidence>
<name>A0ABW7YSM0_9ACTN</name>
<protein>
    <submittedName>
        <fullName evidence="7">DNRLRE domain-containing protein</fullName>
    </submittedName>
</protein>
<organism evidence="7 8">
    <name type="scientific">Nonomuraea typhae</name>
    <dbReference type="NCBI Taxonomy" id="2603600"/>
    <lineage>
        <taxon>Bacteria</taxon>
        <taxon>Bacillati</taxon>
        <taxon>Actinomycetota</taxon>
        <taxon>Actinomycetes</taxon>
        <taxon>Streptosporangiales</taxon>
        <taxon>Streptosporangiaceae</taxon>
        <taxon>Nonomuraea</taxon>
    </lineage>
</organism>
<dbReference type="InterPro" id="IPR014755">
    <property type="entry name" value="Cu-Rt/internalin_Ig-like"/>
</dbReference>
<gene>
    <name evidence="7" type="ORF">ACIBG2_16080</name>
</gene>
<evidence type="ECO:0000256" key="4">
    <source>
        <dbReference type="ARBA" id="ARBA00023157"/>
    </source>
</evidence>
<comment type="caution">
    <text evidence="7">The sequence shown here is derived from an EMBL/GenBank/DDBJ whole genome shotgun (WGS) entry which is preliminary data.</text>
</comment>